<dbReference type="EMBL" id="CAXITT010000058">
    <property type="protein sequence ID" value="CAL1529953.1"/>
    <property type="molecule type" value="Genomic_DNA"/>
</dbReference>
<dbReference type="PROSITE" id="PS50088">
    <property type="entry name" value="ANK_REPEAT"/>
    <property type="match status" value="2"/>
</dbReference>
<gene>
    <name evidence="7" type="ORF">GSLYS_00004086001</name>
</gene>
<feature type="region of interest" description="Disordered" evidence="6">
    <location>
        <begin position="1066"/>
        <end position="1094"/>
    </location>
</feature>
<feature type="repeat" description="ANK" evidence="5">
    <location>
        <begin position="1540"/>
        <end position="1572"/>
    </location>
</feature>
<dbReference type="Pfam" id="PF12796">
    <property type="entry name" value="Ank_2"/>
    <property type="match status" value="1"/>
</dbReference>
<feature type="compositionally biased region" description="Basic and acidic residues" evidence="6">
    <location>
        <begin position="888"/>
        <end position="898"/>
    </location>
</feature>
<dbReference type="GO" id="GO:0005856">
    <property type="term" value="C:cytoskeleton"/>
    <property type="evidence" value="ECO:0007669"/>
    <property type="project" value="TreeGrafter"/>
</dbReference>
<keyword evidence="4" id="KW-0175">Coiled coil</keyword>
<dbReference type="SMART" id="SM00248">
    <property type="entry name" value="ANK"/>
    <property type="match status" value="4"/>
</dbReference>
<evidence type="ECO:0000256" key="4">
    <source>
        <dbReference type="ARBA" id="ARBA00023054"/>
    </source>
</evidence>
<feature type="region of interest" description="Disordered" evidence="6">
    <location>
        <begin position="253"/>
        <end position="304"/>
    </location>
</feature>
<dbReference type="Proteomes" id="UP001497497">
    <property type="component" value="Unassembled WGS sequence"/>
</dbReference>
<protein>
    <submittedName>
        <fullName evidence="7">Uncharacterized protein</fullName>
    </submittedName>
</protein>
<accession>A0AAV2HCR8</accession>
<feature type="region of interest" description="Disordered" evidence="6">
    <location>
        <begin position="1120"/>
        <end position="1157"/>
    </location>
</feature>
<dbReference type="PROSITE" id="PS50297">
    <property type="entry name" value="ANK_REP_REGION"/>
    <property type="match status" value="2"/>
</dbReference>
<dbReference type="GO" id="GO:0005737">
    <property type="term" value="C:cytoplasm"/>
    <property type="evidence" value="ECO:0007669"/>
    <property type="project" value="TreeGrafter"/>
</dbReference>
<keyword evidence="3 5" id="KW-0040">ANK repeat</keyword>
<feature type="compositionally biased region" description="Basic and acidic residues" evidence="6">
    <location>
        <begin position="1080"/>
        <end position="1091"/>
    </location>
</feature>
<dbReference type="Gene3D" id="1.25.40.20">
    <property type="entry name" value="Ankyrin repeat-containing domain"/>
    <property type="match status" value="1"/>
</dbReference>
<sequence length="1659" mass="181593">MASTKVTFVTGTAEVKRRDPYNQLPPHADQHLTTEPQKPLQVTYVDGKCTCCPYGYHIDLDFLNFCRDLESGSTLRNLKRIQRTKRKLRKSMELMLDEQQQIATDPNSAPPDIVHSTEAGRLMHMINYERSATHRILNQIDSSVTSTIANIDGVRGHRHMSSDSDEPPTPYSPSYGAPYPMDDGMATPLSASGRTDSLTSLSSVSTMSSETQLIHQAQLYHLSQQNSLHTKTTTKVIENPVIEMATAEMKQYTTTSSAQLADELPEDDTTEPDIRPQNVGPTNLKTLPSPMSSKAPPDSPTRETLALSAQRIRELEEQVKTIPILQVRISVLKEEKRLLNLQLKANKSNNKPLTSTVGVGDGRVDVMEKIDQTFHPVRQFELPKSFTPDPAPPQKSPVVKSPPATFPKPVRTFTVGVGDHSVIEPYNLQPDLPTGYTTQNNETHTEIHTTTIIERERLSKNMIQPPSLNLSFQNISSQNVVDRDFRQLASGQPDPHFTINQIQRSAPKALTRTIGIGDGNVHDGSGLHVHEKEFRTVIIGQNNAVAKRNVGIDCRVPTRDVGVSFMCDEEKPATRTIGVNVNYDTSGILTSLDFKGETELRMALRGVLQRNVRSVGTNCSFKTSSMDNSTLTDLYPGISVGCGDEDQRIDVEIRALSVKKSLGVTAKPETAVKWVSTEKDWVLDASTNTLTIDQYHKASMTDKEKQQFASTNTEPTVTRLAANQTDLNMFISMNALMNASSNTEKASTHSSSVATDIIPRSDAGVNTSEKVTELFAVQKEKPRTFSASVSTDVIARFDAGVNTTEKVAEIFHQSQTEKKTSTQLKSILKKPHQVERDVVDGGNNEEAYSFSEITEVITPYVIVSPAKKEEVVHRGATQAGTFLSQTESLKKSSVEEGANHFSSYELTRRSSAPITEKRQKEENTTQSELQSQNSAFNRISPTKSEDTFQETVTEHYLITKDGKRLISEEKTTTSSRGGSGTTTHYSSGGSLGNQFLQEDASKSTSSSSAGDLSYGGTHESFSSSKVIGSTRSEKSHSGAVTNPYKTVENLAEVSSLADADSFDGGFGNISKTSSEGNLYSEKRSTSRKETTKSTNTNYDMRRAGSVEDFMPDDIRKYMSIDPSTSKDSGFGEDLQNRFSGESSADSQLTGSSNGAVSRKSIKLSKTITTKSTIKSGDKVVIQETKTVEGPDGKVTTTVTETSDDGQVTVREIDGAVKNPHAELLADSALGQNVITSSFTENISSSQSKSEGFDSKSLSDLANQGSFSLGFSESSTASFGGDAGSNSDVGNYGSLDRQTGKLKSIMKHSKSEEERRDKKTGIRFAETVTGGTGSSSEDDDNSSDSDSTTSFDEGSYDSQQGQVVYRCKDDEAIAQGLPGAQMFDQNIREIYELTDELREACSVLATYLMDSTEVTTKQLNSSQNIIQHEWFQVSSLKLSGPHQVEDFLSSVNEISKHLLKYIVNMTDANGNTAIHYCISHCNFEIASLFLDSEVCDINKRNKAGYTPIMLAGLASVQNNDQLEVVRRIFAMGDINARATSTQQTALMLAASHGKTEMVRLLVQEGAEINLQDMDGSTALMCACEHGHLDIVNFLLSQPNIDATMVDNENYSALNIAMEADHKDIGVVLYKHLNFSKPSSPAHHKKRKSSSSPTPSMFTTR</sequence>
<feature type="compositionally biased region" description="Basic and acidic residues" evidence="6">
    <location>
        <begin position="1308"/>
        <end position="1319"/>
    </location>
</feature>
<dbReference type="GO" id="GO:0030837">
    <property type="term" value="P:negative regulation of actin filament polymerization"/>
    <property type="evidence" value="ECO:0007669"/>
    <property type="project" value="InterPro"/>
</dbReference>
<dbReference type="Pfam" id="PF13637">
    <property type="entry name" value="Ank_4"/>
    <property type="match status" value="1"/>
</dbReference>
<feature type="compositionally biased region" description="Polar residues" evidence="6">
    <location>
        <begin position="279"/>
        <end position="292"/>
    </location>
</feature>
<evidence type="ECO:0000256" key="1">
    <source>
        <dbReference type="ARBA" id="ARBA00022553"/>
    </source>
</evidence>
<feature type="region of interest" description="Disordered" evidence="6">
    <location>
        <begin position="155"/>
        <end position="183"/>
    </location>
</feature>
<dbReference type="Pfam" id="PF12075">
    <property type="entry name" value="KN_motif"/>
    <property type="match status" value="1"/>
</dbReference>
<dbReference type="PANTHER" id="PTHR24168">
    <property type="entry name" value="KN MOTIF AND ANKYRIN REPEAT DOMAIN-CONTAINING"/>
    <property type="match status" value="1"/>
</dbReference>
<dbReference type="InterPro" id="IPR002110">
    <property type="entry name" value="Ankyrin_rpt"/>
</dbReference>
<dbReference type="InterPro" id="IPR021939">
    <property type="entry name" value="KN_motif"/>
</dbReference>
<feature type="repeat" description="ANK" evidence="5">
    <location>
        <begin position="1573"/>
        <end position="1595"/>
    </location>
</feature>
<feature type="compositionally biased region" description="Low complexity" evidence="6">
    <location>
        <begin position="1343"/>
        <end position="1352"/>
    </location>
</feature>
<feature type="region of interest" description="Disordered" evidence="6">
    <location>
        <begin position="385"/>
        <end position="404"/>
    </location>
</feature>
<evidence type="ECO:0000256" key="2">
    <source>
        <dbReference type="ARBA" id="ARBA00022737"/>
    </source>
</evidence>
<feature type="region of interest" description="Disordered" evidence="6">
    <location>
        <begin position="1273"/>
        <end position="1357"/>
    </location>
</feature>
<dbReference type="PANTHER" id="PTHR24168:SF21">
    <property type="entry name" value="KANK, ISOFORM D"/>
    <property type="match status" value="1"/>
</dbReference>
<dbReference type="FunFam" id="1.25.40.20:FF:000017">
    <property type="entry name" value="KN motif and ankyrin repeat domain-containing protein 1"/>
    <property type="match status" value="1"/>
</dbReference>
<evidence type="ECO:0000256" key="3">
    <source>
        <dbReference type="ARBA" id="ARBA00023043"/>
    </source>
</evidence>
<feature type="region of interest" description="Disordered" evidence="6">
    <location>
        <begin position="963"/>
        <end position="1041"/>
    </location>
</feature>
<feature type="compositionally biased region" description="Polar residues" evidence="6">
    <location>
        <begin position="1136"/>
        <end position="1155"/>
    </location>
</feature>
<proteinExistence type="predicted"/>
<evidence type="ECO:0000256" key="5">
    <source>
        <dbReference type="PROSITE-ProRule" id="PRU00023"/>
    </source>
</evidence>
<evidence type="ECO:0000256" key="6">
    <source>
        <dbReference type="SAM" id="MobiDB-lite"/>
    </source>
</evidence>
<feature type="compositionally biased region" description="Low complexity" evidence="6">
    <location>
        <begin position="1002"/>
        <end position="1016"/>
    </location>
</feature>
<evidence type="ECO:0000313" key="7">
    <source>
        <dbReference type="EMBL" id="CAL1529953.1"/>
    </source>
</evidence>
<feature type="compositionally biased region" description="Polar residues" evidence="6">
    <location>
        <begin position="900"/>
        <end position="913"/>
    </location>
</feature>
<name>A0AAV2HCR8_LYMST</name>
<dbReference type="InterPro" id="IPR036770">
    <property type="entry name" value="Ankyrin_rpt-contain_sf"/>
</dbReference>
<feature type="compositionally biased region" description="Polar residues" evidence="6">
    <location>
        <begin position="1019"/>
        <end position="1030"/>
    </location>
</feature>
<keyword evidence="8" id="KW-1185">Reference proteome</keyword>
<feature type="compositionally biased region" description="Low complexity" evidence="6">
    <location>
        <begin position="1648"/>
        <end position="1659"/>
    </location>
</feature>
<feature type="compositionally biased region" description="Polar residues" evidence="6">
    <location>
        <begin position="924"/>
        <end position="942"/>
    </location>
</feature>
<comment type="caution">
    <text evidence="7">The sequence shown here is derived from an EMBL/GenBank/DDBJ whole genome shotgun (WGS) entry which is preliminary data.</text>
</comment>
<feature type="compositionally biased region" description="Polar residues" evidence="6">
    <location>
        <begin position="1273"/>
        <end position="1288"/>
    </location>
</feature>
<keyword evidence="1" id="KW-0597">Phosphoprotein</keyword>
<feature type="region of interest" description="Disordered" evidence="6">
    <location>
        <begin position="886"/>
        <end position="950"/>
    </location>
</feature>
<organism evidence="7 8">
    <name type="scientific">Lymnaea stagnalis</name>
    <name type="common">Great pond snail</name>
    <name type="synonym">Helix stagnalis</name>
    <dbReference type="NCBI Taxonomy" id="6523"/>
    <lineage>
        <taxon>Eukaryota</taxon>
        <taxon>Metazoa</taxon>
        <taxon>Spiralia</taxon>
        <taxon>Lophotrochozoa</taxon>
        <taxon>Mollusca</taxon>
        <taxon>Gastropoda</taxon>
        <taxon>Heterobranchia</taxon>
        <taxon>Euthyneura</taxon>
        <taxon>Panpulmonata</taxon>
        <taxon>Hygrophila</taxon>
        <taxon>Lymnaeoidea</taxon>
        <taxon>Lymnaeidae</taxon>
        <taxon>Lymnaea</taxon>
    </lineage>
</organism>
<keyword evidence="2" id="KW-0677">Repeat</keyword>
<dbReference type="InterPro" id="IPR047184">
    <property type="entry name" value="KANK1-4"/>
</dbReference>
<dbReference type="SUPFAM" id="SSF48403">
    <property type="entry name" value="Ankyrin repeat"/>
    <property type="match status" value="1"/>
</dbReference>
<feature type="compositionally biased region" description="Low complexity" evidence="6">
    <location>
        <begin position="972"/>
        <end position="988"/>
    </location>
</feature>
<reference evidence="7 8" key="1">
    <citation type="submission" date="2024-04" db="EMBL/GenBank/DDBJ databases">
        <authorList>
            <consortium name="Genoscope - CEA"/>
            <person name="William W."/>
        </authorList>
    </citation>
    <scope>NUCLEOTIDE SEQUENCE [LARGE SCALE GENOMIC DNA]</scope>
</reference>
<feature type="region of interest" description="Disordered" evidence="6">
    <location>
        <begin position="1635"/>
        <end position="1659"/>
    </location>
</feature>
<evidence type="ECO:0000313" key="8">
    <source>
        <dbReference type="Proteomes" id="UP001497497"/>
    </source>
</evidence>